<dbReference type="OrthoDB" id="68328at2759"/>
<feature type="domain" description="Acyl-CoA thioesterase-like N-terminal HotDog" evidence="1">
    <location>
        <begin position="63"/>
        <end position="147"/>
    </location>
</feature>
<dbReference type="InterPro" id="IPR003703">
    <property type="entry name" value="Acyl_CoA_thio"/>
</dbReference>
<evidence type="ECO:0000313" key="4">
    <source>
        <dbReference type="Proteomes" id="UP000250266"/>
    </source>
</evidence>
<keyword evidence="4" id="KW-1185">Reference proteome</keyword>
<feature type="domain" description="Acyl-CoA thioesterase-like C-terminal" evidence="2">
    <location>
        <begin position="173"/>
        <end position="373"/>
    </location>
</feature>
<dbReference type="Pfam" id="PF13622">
    <property type="entry name" value="4HBT_3"/>
    <property type="match status" value="1"/>
</dbReference>
<dbReference type="InterPro" id="IPR049449">
    <property type="entry name" value="TesB_ACOT8-like_N"/>
</dbReference>
<name>A0A8E2EDB3_9PEZI</name>
<dbReference type="PANTHER" id="PTHR11066">
    <property type="entry name" value="ACYL-COA THIOESTERASE"/>
    <property type="match status" value="1"/>
</dbReference>
<dbReference type="AlphaFoldDB" id="A0A8E2EDB3"/>
<dbReference type="FunFam" id="3.10.129.10:FF:000074">
    <property type="entry name" value="Acyl-CoA thioesterase II"/>
    <property type="match status" value="1"/>
</dbReference>
<dbReference type="GO" id="GO:0005782">
    <property type="term" value="C:peroxisomal matrix"/>
    <property type="evidence" value="ECO:0007669"/>
    <property type="project" value="UniProtKB-SubCell"/>
</dbReference>
<sequence length="383" mass="43157">MLHYPLFTLQILQFFDAFSCIHCAMSTLLRPPPVDPSKSAIENVLELTQLSDIDPDLFSNTRPLWHPPGARGVYGGAVIAQCLSAAQRTVPKNFTIHSMHCYFVLAGNSEIPVIYHVEHVREGKSFATRTVQARQRGKVIFTTTMSFVREDSGGKLLLEHSTDMPDIPGPIEDNDDLRFPQGSDGPFLSQRVEILNNDSPNPHTKKTRQWIKARGEISLAGGHEAHLSALAYMSDSYFIGTIARVHKLWRYSSARAGNNKSTIDEEILKTLLAMDDESLKRVQGIDNHDIKRLRRIQNGEDTSVDLDPKPEVGMMVSLDHTIYFHNPRDFRADEWMFTEMETPWAGDGRGLVFQKIFSRNGKLIATCVQEGVVRLKQPTESKL</sequence>
<dbReference type="GO" id="GO:0006637">
    <property type="term" value="P:acyl-CoA metabolic process"/>
    <property type="evidence" value="ECO:0007669"/>
    <property type="project" value="InterPro"/>
</dbReference>
<gene>
    <name evidence="3" type="ORF">K432DRAFT_381167</name>
</gene>
<dbReference type="GO" id="GO:0047617">
    <property type="term" value="F:fatty acyl-CoA hydrolase activity"/>
    <property type="evidence" value="ECO:0007669"/>
    <property type="project" value="InterPro"/>
</dbReference>
<dbReference type="GO" id="GO:0009062">
    <property type="term" value="P:fatty acid catabolic process"/>
    <property type="evidence" value="ECO:0007669"/>
    <property type="project" value="TreeGrafter"/>
</dbReference>
<protein>
    <submittedName>
        <fullName evidence="3">Acyl-CoA thioesterase</fullName>
    </submittedName>
</protein>
<dbReference type="Pfam" id="PF20789">
    <property type="entry name" value="4HBT_3C"/>
    <property type="match status" value="1"/>
</dbReference>
<dbReference type="InterPro" id="IPR029069">
    <property type="entry name" value="HotDog_dom_sf"/>
</dbReference>
<organism evidence="3 4">
    <name type="scientific">Lepidopterella palustris CBS 459.81</name>
    <dbReference type="NCBI Taxonomy" id="1314670"/>
    <lineage>
        <taxon>Eukaryota</taxon>
        <taxon>Fungi</taxon>
        <taxon>Dikarya</taxon>
        <taxon>Ascomycota</taxon>
        <taxon>Pezizomycotina</taxon>
        <taxon>Dothideomycetes</taxon>
        <taxon>Pleosporomycetidae</taxon>
        <taxon>Mytilinidiales</taxon>
        <taxon>Argynnaceae</taxon>
        <taxon>Lepidopterella</taxon>
    </lineage>
</organism>
<evidence type="ECO:0000259" key="1">
    <source>
        <dbReference type="Pfam" id="PF13622"/>
    </source>
</evidence>
<dbReference type="Gene3D" id="3.10.129.10">
    <property type="entry name" value="Hotdog Thioesterase"/>
    <property type="match status" value="2"/>
</dbReference>
<dbReference type="PANTHER" id="PTHR11066:SF34">
    <property type="entry name" value="ACYL-COENZYME A THIOESTERASE 8"/>
    <property type="match status" value="1"/>
</dbReference>
<dbReference type="SUPFAM" id="SSF54637">
    <property type="entry name" value="Thioesterase/thiol ester dehydrase-isomerase"/>
    <property type="match status" value="2"/>
</dbReference>
<evidence type="ECO:0000313" key="3">
    <source>
        <dbReference type="EMBL" id="OCK81630.1"/>
    </source>
</evidence>
<dbReference type="Proteomes" id="UP000250266">
    <property type="component" value="Unassembled WGS sequence"/>
</dbReference>
<reference evidence="3 4" key="1">
    <citation type="journal article" date="2016" name="Nat. Commun.">
        <title>Ectomycorrhizal ecology is imprinted in the genome of the dominant symbiotic fungus Cenococcum geophilum.</title>
        <authorList>
            <consortium name="DOE Joint Genome Institute"/>
            <person name="Peter M."/>
            <person name="Kohler A."/>
            <person name="Ohm R.A."/>
            <person name="Kuo A."/>
            <person name="Krutzmann J."/>
            <person name="Morin E."/>
            <person name="Arend M."/>
            <person name="Barry K.W."/>
            <person name="Binder M."/>
            <person name="Choi C."/>
            <person name="Clum A."/>
            <person name="Copeland A."/>
            <person name="Grisel N."/>
            <person name="Haridas S."/>
            <person name="Kipfer T."/>
            <person name="LaButti K."/>
            <person name="Lindquist E."/>
            <person name="Lipzen A."/>
            <person name="Maire R."/>
            <person name="Meier B."/>
            <person name="Mihaltcheva S."/>
            <person name="Molinier V."/>
            <person name="Murat C."/>
            <person name="Poggeler S."/>
            <person name="Quandt C.A."/>
            <person name="Sperisen C."/>
            <person name="Tritt A."/>
            <person name="Tisserant E."/>
            <person name="Crous P.W."/>
            <person name="Henrissat B."/>
            <person name="Nehls U."/>
            <person name="Egli S."/>
            <person name="Spatafora J.W."/>
            <person name="Grigoriev I.V."/>
            <person name="Martin F.M."/>
        </authorList>
    </citation>
    <scope>NUCLEOTIDE SEQUENCE [LARGE SCALE GENOMIC DNA]</scope>
    <source>
        <strain evidence="3 4">CBS 459.81</strain>
    </source>
</reference>
<accession>A0A8E2EDB3</accession>
<dbReference type="EMBL" id="KV744914">
    <property type="protein sequence ID" value="OCK81630.1"/>
    <property type="molecule type" value="Genomic_DNA"/>
</dbReference>
<dbReference type="InterPro" id="IPR049450">
    <property type="entry name" value="ACOT8-like_C"/>
</dbReference>
<evidence type="ECO:0000259" key="2">
    <source>
        <dbReference type="Pfam" id="PF20789"/>
    </source>
</evidence>
<proteinExistence type="predicted"/>
<dbReference type="CDD" id="cd03445">
    <property type="entry name" value="Thioesterase_II_repeat2"/>
    <property type="match status" value="1"/>
</dbReference>
<dbReference type="CDD" id="cd03444">
    <property type="entry name" value="Thioesterase_II_repeat1"/>
    <property type="match status" value="1"/>
</dbReference>